<dbReference type="GeneID" id="27705910"/>
<dbReference type="GO" id="GO:0004113">
    <property type="term" value="F:2',3'-cyclic-nucleotide 3'-phosphodiesterase activity"/>
    <property type="evidence" value="ECO:0007669"/>
    <property type="project" value="TreeGrafter"/>
</dbReference>
<dbReference type="EMBL" id="KN848062">
    <property type="protein sequence ID" value="KIY03473.1"/>
    <property type="molecule type" value="Genomic_DNA"/>
</dbReference>
<dbReference type="Proteomes" id="UP000053411">
    <property type="component" value="Unassembled WGS sequence"/>
</dbReference>
<accession>A0A0D2KBP4</accession>
<dbReference type="InterPro" id="IPR009097">
    <property type="entry name" value="Cyclic_Pdiesterase"/>
</dbReference>
<proteinExistence type="predicted"/>
<keyword evidence="2" id="KW-1185">Reference proteome</keyword>
<dbReference type="InterPro" id="IPR012386">
    <property type="entry name" value="Cyclic-nucl_3Pdiesterase"/>
</dbReference>
<organism evidence="1 2">
    <name type="scientific">Fonsecaea multimorphosa CBS 102226</name>
    <dbReference type="NCBI Taxonomy" id="1442371"/>
    <lineage>
        <taxon>Eukaryota</taxon>
        <taxon>Fungi</taxon>
        <taxon>Dikarya</taxon>
        <taxon>Ascomycota</taxon>
        <taxon>Pezizomycotina</taxon>
        <taxon>Eurotiomycetes</taxon>
        <taxon>Chaetothyriomycetidae</taxon>
        <taxon>Chaetothyriales</taxon>
        <taxon>Herpotrichiellaceae</taxon>
        <taxon>Fonsecaea</taxon>
    </lineage>
</organism>
<dbReference type="GO" id="GO:0009187">
    <property type="term" value="P:cyclic nucleotide metabolic process"/>
    <property type="evidence" value="ECO:0007669"/>
    <property type="project" value="TreeGrafter"/>
</dbReference>
<sequence>MPGSSLWLIAGKDDEPFNKSLKELIGSTLPSNFPHAPKRNFIPHVTITSDIDPSKTYASSSSPQEWLDGLSLPEFKKESNEVNVELEQLEAGEPFFKKVTLRAAKDANLLKLAAACRQQGLVLSEGDAKSWAENDYLPHLSLFYGDIPQSEVQKKIGLIELQLGFEFGSLFDCCGGTLAMGAKLVLVDTSKSIEDWTPIAERDCPWVMWKMAKGLL</sequence>
<gene>
    <name evidence="1" type="ORF">Z520_00164</name>
</gene>
<evidence type="ECO:0000313" key="1">
    <source>
        <dbReference type="EMBL" id="KIY03473.1"/>
    </source>
</evidence>
<protein>
    <recommendedName>
        <fullName evidence="3">2',3'-cyclic-nucleotide 3'-phosphodiesterase</fullName>
    </recommendedName>
</protein>
<reference evidence="1 2" key="1">
    <citation type="submission" date="2015-01" db="EMBL/GenBank/DDBJ databases">
        <title>The Genome Sequence of Fonsecaea multimorphosa CBS 102226.</title>
        <authorList>
            <consortium name="The Broad Institute Genomics Platform"/>
            <person name="Cuomo C."/>
            <person name="de Hoog S."/>
            <person name="Gorbushina A."/>
            <person name="Stielow B."/>
            <person name="Teixiera M."/>
            <person name="Abouelleil A."/>
            <person name="Chapman S.B."/>
            <person name="Priest M."/>
            <person name="Young S.K."/>
            <person name="Wortman J."/>
            <person name="Nusbaum C."/>
            <person name="Birren B."/>
        </authorList>
    </citation>
    <scope>NUCLEOTIDE SEQUENCE [LARGE SCALE GENOMIC DNA]</scope>
    <source>
        <strain evidence="1 2">CBS 102226</strain>
    </source>
</reference>
<dbReference type="OrthoDB" id="514292at2759"/>
<dbReference type="STRING" id="1442371.A0A0D2KBP4"/>
<dbReference type="VEuPathDB" id="FungiDB:Z520_00164"/>
<dbReference type="SUPFAM" id="SSF55144">
    <property type="entry name" value="LigT-like"/>
    <property type="match status" value="1"/>
</dbReference>
<dbReference type="Gene3D" id="3.90.1140.10">
    <property type="entry name" value="Cyclic phosphodiesterase"/>
    <property type="match status" value="1"/>
</dbReference>
<name>A0A0D2KBP4_9EURO</name>
<dbReference type="PANTHER" id="PTHR28141:SF1">
    <property type="entry name" value="2',3'-CYCLIC-NUCLEOTIDE 3'-PHOSPHODIESTERASE"/>
    <property type="match status" value="1"/>
</dbReference>
<dbReference type="AlphaFoldDB" id="A0A0D2KBP4"/>
<evidence type="ECO:0000313" key="2">
    <source>
        <dbReference type="Proteomes" id="UP000053411"/>
    </source>
</evidence>
<evidence type="ECO:0008006" key="3">
    <source>
        <dbReference type="Google" id="ProtNLM"/>
    </source>
</evidence>
<dbReference type="RefSeq" id="XP_016637595.1">
    <property type="nucleotide sequence ID" value="XM_016770685.1"/>
</dbReference>
<dbReference type="PANTHER" id="PTHR28141">
    <property type="entry name" value="2',3'-CYCLIC-NUCLEOTIDE 3'-PHOSPHODIESTERASE"/>
    <property type="match status" value="1"/>
</dbReference>
<dbReference type="Pfam" id="PF07823">
    <property type="entry name" value="CPDase"/>
    <property type="match status" value="1"/>
</dbReference>